<dbReference type="RefSeq" id="WP_207324448.1">
    <property type="nucleotide sequence ID" value="NZ_CP071504.1"/>
</dbReference>
<reference evidence="2 3" key="1">
    <citation type="submission" date="2021-03" db="EMBL/GenBank/DDBJ databases">
        <title>Novel species identification of genus Shewanella.</title>
        <authorList>
            <person name="Liu G."/>
            <person name="Zhang Q."/>
        </authorList>
    </citation>
    <scope>NUCLEOTIDE SEQUENCE [LARGE SCALE GENOMIC DNA]</scope>
    <source>
        <strain evidence="2 3">FJAT-53726</strain>
    </source>
</reference>
<name>A0A974XIZ3_9GAMM</name>
<evidence type="ECO:0000256" key="1">
    <source>
        <dbReference type="SAM" id="SignalP"/>
    </source>
</evidence>
<evidence type="ECO:0000313" key="3">
    <source>
        <dbReference type="Proteomes" id="UP000663281"/>
    </source>
</evidence>
<proteinExistence type="predicted"/>
<dbReference type="EMBL" id="CP071504">
    <property type="protein sequence ID" value="QSX29245.1"/>
    <property type="molecule type" value="Genomic_DNA"/>
</dbReference>
<accession>A0A974XIZ3</accession>
<dbReference type="Proteomes" id="UP000663281">
    <property type="component" value="Chromosome"/>
</dbReference>
<organism evidence="2 3">
    <name type="scientific">Shewanella cyperi</name>
    <dbReference type="NCBI Taxonomy" id="2814292"/>
    <lineage>
        <taxon>Bacteria</taxon>
        <taxon>Pseudomonadati</taxon>
        <taxon>Pseudomonadota</taxon>
        <taxon>Gammaproteobacteria</taxon>
        <taxon>Alteromonadales</taxon>
        <taxon>Shewanellaceae</taxon>
        <taxon>Shewanella</taxon>
    </lineage>
</organism>
<evidence type="ECO:0000313" key="2">
    <source>
        <dbReference type="EMBL" id="QSX29245.1"/>
    </source>
</evidence>
<sequence>MKNTLILASLIAAGLASGVQAADYVFIARDNSPETKMCIAAGSNNRIALRMQMSSDHGVSRYNANTVVCNGASLAQFAHKYGADKTYAYLAPLTQNKYLYDERVIIKDISFNAPKDTSETVYVMVSGQ</sequence>
<keyword evidence="3" id="KW-1185">Reference proteome</keyword>
<feature type="chain" id="PRO_5037837110" evidence="1">
    <location>
        <begin position="22"/>
        <end position="128"/>
    </location>
</feature>
<gene>
    <name evidence="2" type="ORF">JYB88_13600</name>
</gene>
<dbReference type="AlphaFoldDB" id="A0A974XIZ3"/>
<dbReference type="Pfam" id="PF12514">
    <property type="entry name" value="DUF3718"/>
    <property type="match status" value="1"/>
</dbReference>
<dbReference type="InterPro" id="IPR022193">
    <property type="entry name" value="DUF3718"/>
</dbReference>
<keyword evidence="1" id="KW-0732">Signal</keyword>
<protein>
    <submittedName>
        <fullName evidence="2">DUF3718 domain-containing protein</fullName>
    </submittedName>
</protein>
<feature type="signal peptide" evidence="1">
    <location>
        <begin position="1"/>
        <end position="21"/>
    </location>
</feature>
<dbReference type="KEGG" id="scyp:JYB88_13600"/>